<dbReference type="RefSeq" id="WP_108528342.1">
    <property type="nucleotide sequence ID" value="NZ_MUXF01000019.1"/>
</dbReference>
<dbReference type="InterPro" id="IPR006315">
    <property type="entry name" value="OM_autotransptr_brl_dom"/>
</dbReference>
<protein>
    <recommendedName>
        <fullName evidence="2">Autotransporter domain-containing protein</fullName>
    </recommendedName>
</protein>
<evidence type="ECO:0000313" key="4">
    <source>
        <dbReference type="Proteomes" id="UP000251311"/>
    </source>
</evidence>
<dbReference type="PROSITE" id="PS51208">
    <property type="entry name" value="AUTOTRANSPORTER"/>
    <property type="match status" value="1"/>
</dbReference>
<dbReference type="Pfam" id="PF03797">
    <property type="entry name" value="Autotransporter"/>
    <property type="match status" value="1"/>
</dbReference>
<feature type="signal peptide" evidence="1">
    <location>
        <begin position="1"/>
        <end position="21"/>
    </location>
</feature>
<keyword evidence="1" id="KW-0732">Signal</keyword>
<accession>A0ABX5JGH1</accession>
<dbReference type="Proteomes" id="UP000251311">
    <property type="component" value="Unassembled WGS sequence"/>
</dbReference>
<dbReference type="Gene3D" id="2.40.128.130">
    <property type="entry name" value="Autotransporter beta-domain"/>
    <property type="match status" value="1"/>
</dbReference>
<comment type="caution">
    <text evidence="3">The sequence shown here is derived from an EMBL/GenBank/DDBJ whole genome shotgun (WGS) entry which is preliminary data.</text>
</comment>
<dbReference type="SUPFAM" id="SSF103515">
    <property type="entry name" value="Autotransporter"/>
    <property type="match status" value="1"/>
</dbReference>
<feature type="chain" id="PRO_5047309218" description="Autotransporter domain-containing protein" evidence="1">
    <location>
        <begin position="22"/>
        <end position="677"/>
    </location>
</feature>
<gene>
    <name evidence="3" type="ORF">B0175_09535</name>
</gene>
<name>A0ABX5JGH1_9BACT</name>
<dbReference type="InterPro" id="IPR005546">
    <property type="entry name" value="Autotransporte_beta"/>
</dbReference>
<dbReference type="EMBL" id="MUXF01000019">
    <property type="protein sequence ID" value="PUE64648.1"/>
    <property type="molecule type" value="Genomic_DNA"/>
</dbReference>
<dbReference type="InterPro" id="IPR036709">
    <property type="entry name" value="Autotransporte_beta_dom_sf"/>
</dbReference>
<dbReference type="NCBIfam" id="TIGR01414">
    <property type="entry name" value="autotrans_barl"/>
    <property type="match status" value="1"/>
</dbReference>
<evidence type="ECO:0000256" key="1">
    <source>
        <dbReference type="SAM" id="SignalP"/>
    </source>
</evidence>
<dbReference type="SMART" id="SM00869">
    <property type="entry name" value="Autotransporter"/>
    <property type="match status" value="1"/>
</dbReference>
<organism evidence="3 4">
    <name type="scientific">Arcobacter lacus</name>
    <dbReference type="NCBI Taxonomy" id="1912876"/>
    <lineage>
        <taxon>Bacteria</taxon>
        <taxon>Pseudomonadati</taxon>
        <taxon>Campylobacterota</taxon>
        <taxon>Epsilonproteobacteria</taxon>
        <taxon>Campylobacterales</taxon>
        <taxon>Arcobacteraceae</taxon>
        <taxon>Arcobacter</taxon>
    </lineage>
</organism>
<proteinExistence type="predicted"/>
<sequence length="677" mass="72531">MKKSKISLYASALLVSTNIMAATLSVNSGAVLPYDYDSDNDGLEIVSGAILNYTATANTAAGIFIDTTNGNLNDNIGIWNGDIINRGTINVTDGGNNYQTRVFSIDAMASGRWLTNYGTITVDSIRDSYAINGIVSGYINNEGTITATLNGALDEYGYALLLNGVGQVFNSGTINGAIDVNLNNFENRGKINLPTYSSGASSNIKNFYQFEGTLQINVDSDSAGNATKYSRLTGDNLQISGGEIYVNVLNQNLLANQTLTGVISASSTLLVSNNVEINDNSALLDFRASQSGQTLDLQVVSASTIQNSVIAGGGNGPARDAGRALTTIQTSGNTQMNSVFTSLNNLSSNQAVANAVETTTPQISNAASEATSQISRNISNIVNQRQNVYLGNGLNSGDMVFAEKSLWVKPFGSMGSQQDKDGLSGFDTKTYGLGLGIEGEYADNQKLGFALFYANANVDMNNISQDADLDVFSASVYGNVPVIDDKTQLLYQLGYSLQKTDSTRDISFTNQTATADYTSKSATVDLRLVRDYELNEKVLLQPMVSTTYRYFNSPSYSESGADSLNLNVDKFSTDEFLVGLGSAAQYKIDDSSKLIGNVNLYYDLIDDNKTVTSAYSGASGVSFDTNGIDNGRLSHEIGLGYERKITAFSNINFSYNYQGKGSDYSDHLISAKYVLKF</sequence>
<keyword evidence="4" id="KW-1185">Reference proteome</keyword>
<feature type="domain" description="Autotransporter" evidence="2">
    <location>
        <begin position="399"/>
        <end position="677"/>
    </location>
</feature>
<reference evidence="3 4" key="1">
    <citation type="submission" date="2017-02" db="EMBL/GenBank/DDBJ databases">
        <title>Arcobacter lacus sp. nov., a new species isolated from reclaimed water.</title>
        <authorList>
            <person name="Figueras M.J."/>
            <person name="Perez-Cataluna A."/>
            <person name="Salas-Masso N."/>
        </authorList>
    </citation>
    <scope>NUCLEOTIDE SEQUENCE [LARGE SCALE GENOMIC DNA]</scope>
    <source>
        <strain evidence="3 4">RW43-9</strain>
    </source>
</reference>
<evidence type="ECO:0000259" key="2">
    <source>
        <dbReference type="PROSITE" id="PS51208"/>
    </source>
</evidence>
<evidence type="ECO:0000313" key="3">
    <source>
        <dbReference type="EMBL" id="PUE64648.1"/>
    </source>
</evidence>